<sequence length="133" mass="14992">MENKIDLTAWDLDAGASKLELDELSRNMAFVLPQDYLDFLATHNGGEGFVGDNYLVIWKAEELIAFNADYQVEEFAPGIFLFGSDGGGEGYGFDFRAENVPVVRIPFVGMDVEYADEISESFEKLWFVLKDEQ</sequence>
<dbReference type="SMART" id="SM00860">
    <property type="entry name" value="SMI1_KNR4"/>
    <property type="match status" value="1"/>
</dbReference>
<reference evidence="2 3" key="1">
    <citation type="submission" date="2023-03" db="EMBL/GenBank/DDBJ databases">
        <title>Achromobacter spanius LIG8.</title>
        <authorList>
            <person name="Shrestha S."/>
        </authorList>
    </citation>
    <scope>NUCLEOTIDE SEQUENCE [LARGE SCALE GENOMIC DNA]</scope>
    <source>
        <strain evidence="2 3">LIG8</strain>
    </source>
</reference>
<evidence type="ECO:0000313" key="3">
    <source>
        <dbReference type="Proteomes" id="UP001214170"/>
    </source>
</evidence>
<proteinExistence type="predicted"/>
<accession>A0ABY8GM95</accession>
<evidence type="ECO:0000313" key="2">
    <source>
        <dbReference type="EMBL" id="WFP05841.1"/>
    </source>
</evidence>
<dbReference type="Gene3D" id="3.40.1580.10">
    <property type="entry name" value="SMI1/KNR4-like"/>
    <property type="match status" value="1"/>
</dbReference>
<dbReference type="Pfam" id="PF09346">
    <property type="entry name" value="SMI1_KNR4"/>
    <property type="match status" value="1"/>
</dbReference>
<name>A0ABY8GM95_9BURK</name>
<dbReference type="SUPFAM" id="SSF160631">
    <property type="entry name" value="SMI1/KNR4-like"/>
    <property type="match status" value="1"/>
</dbReference>
<gene>
    <name evidence="2" type="ORF">P8T11_16015</name>
</gene>
<protein>
    <submittedName>
        <fullName evidence="2">SMI1/KNR4 family protein</fullName>
    </submittedName>
</protein>
<evidence type="ECO:0000259" key="1">
    <source>
        <dbReference type="SMART" id="SM00860"/>
    </source>
</evidence>
<dbReference type="InterPro" id="IPR018958">
    <property type="entry name" value="Knr4/Smi1-like_dom"/>
</dbReference>
<feature type="domain" description="Knr4/Smi1-like" evidence="1">
    <location>
        <begin position="15"/>
        <end position="124"/>
    </location>
</feature>
<dbReference type="EMBL" id="CP121261">
    <property type="protein sequence ID" value="WFP05841.1"/>
    <property type="molecule type" value="Genomic_DNA"/>
</dbReference>
<dbReference type="InterPro" id="IPR037883">
    <property type="entry name" value="Knr4/Smi1-like_sf"/>
</dbReference>
<dbReference type="Proteomes" id="UP001214170">
    <property type="component" value="Chromosome"/>
</dbReference>
<dbReference type="RefSeq" id="WP_268081029.1">
    <property type="nucleotide sequence ID" value="NZ_CP106885.1"/>
</dbReference>
<organism evidence="2 3">
    <name type="scientific">Achromobacter spanius</name>
    <dbReference type="NCBI Taxonomy" id="217203"/>
    <lineage>
        <taxon>Bacteria</taxon>
        <taxon>Pseudomonadati</taxon>
        <taxon>Pseudomonadota</taxon>
        <taxon>Betaproteobacteria</taxon>
        <taxon>Burkholderiales</taxon>
        <taxon>Alcaligenaceae</taxon>
        <taxon>Achromobacter</taxon>
    </lineage>
</organism>
<keyword evidence="3" id="KW-1185">Reference proteome</keyword>